<proteinExistence type="predicted"/>
<evidence type="ECO:0000256" key="1">
    <source>
        <dbReference type="SAM" id="MobiDB-lite"/>
    </source>
</evidence>
<feature type="compositionally biased region" description="Low complexity" evidence="1">
    <location>
        <begin position="73"/>
        <end position="83"/>
    </location>
</feature>
<gene>
    <name evidence="2" type="ORF">PZE19_28105</name>
</gene>
<accession>A0ABT6FJH0</accession>
<keyword evidence="3" id="KW-1185">Reference proteome</keyword>
<feature type="compositionally biased region" description="Pro residues" evidence="1">
    <location>
        <begin position="153"/>
        <end position="175"/>
    </location>
</feature>
<evidence type="ECO:0000313" key="3">
    <source>
        <dbReference type="Proteomes" id="UP001216907"/>
    </source>
</evidence>
<feature type="compositionally biased region" description="Low complexity" evidence="1">
    <location>
        <begin position="140"/>
        <end position="152"/>
    </location>
</feature>
<name>A0ABT6FJH0_9BACT</name>
<sequence length="277" mass="27576">MRQVLLVIVLVGAAFGGGALVSGPGFRWAQEHLLDYMGLKDGGEIDSLDLTPPPGAANPTAAKAASEPLVGAAAVAARSAETPKPAEPPPPAPAPAPKVTEPFVDAPAAQASPAPVPAKAEPPALLGALTSVLSPPTAPAPGAAPAGSTRPPADTPAPTPAPVPAPVPAPAPAPLDPGVATSGLPTLEAAPTRPASGPGGDWAEIRRKLTTAGVVRYTIEGEPGGRVVFACLIPLAGKQAVSQRFEAEGADEFQAAQAVLKRINLWRASHAAAPEVR</sequence>
<dbReference type="EMBL" id="JARRAG010000002">
    <property type="protein sequence ID" value="MDG3007646.1"/>
    <property type="molecule type" value="Genomic_DNA"/>
</dbReference>
<dbReference type="Proteomes" id="UP001216907">
    <property type="component" value="Unassembled WGS sequence"/>
</dbReference>
<protein>
    <submittedName>
        <fullName evidence="2">Uncharacterized protein</fullName>
    </submittedName>
</protein>
<feature type="region of interest" description="Disordered" evidence="1">
    <location>
        <begin position="73"/>
        <end position="100"/>
    </location>
</feature>
<organism evidence="2 3">
    <name type="scientific">Paludisphaera mucosa</name>
    <dbReference type="NCBI Taxonomy" id="3030827"/>
    <lineage>
        <taxon>Bacteria</taxon>
        <taxon>Pseudomonadati</taxon>
        <taxon>Planctomycetota</taxon>
        <taxon>Planctomycetia</taxon>
        <taxon>Isosphaerales</taxon>
        <taxon>Isosphaeraceae</taxon>
        <taxon>Paludisphaera</taxon>
    </lineage>
</organism>
<dbReference type="RefSeq" id="WP_277863920.1">
    <property type="nucleotide sequence ID" value="NZ_JARRAG010000002.1"/>
</dbReference>
<evidence type="ECO:0000313" key="2">
    <source>
        <dbReference type="EMBL" id="MDG3007646.1"/>
    </source>
</evidence>
<feature type="region of interest" description="Disordered" evidence="1">
    <location>
        <begin position="130"/>
        <end position="202"/>
    </location>
</feature>
<reference evidence="2 3" key="1">
    <citation type="submission" date="2023-03" db="EMBL/GenBank/DDBJ databases">
        <title>Paludisphaera mucosa sp. nov. a novel planctomycete from northern fen.</title>
        <authorList>
            <person name="Ivanova A."/>
        </authorList>
    </citation>
    <scope>NUCLEOTIDE SEQUENCE [LARGE SCALE GENOMIC DNA]</scope>
    <source>
        <strain evidence="2 3">Pla2</strain>
    </source>
</reference>
<comment type="caution">
    <text evidence="2">The sequence shown here is derived from an EMBL/GenBank/DDBJ whole genome shotgun (WGS) entry which is preliminary data.</text>
</comment>
<feature type="compositionally biased region" description="Pro residues" evidence="1">
    <location>
        <begin position="85"/>
        <end position="96"/>
    </location>
</feature>